<proteinExistence type="predicted"/>
<dbReference type="Proteomes" id="UP000677305">
    <property type="component" value="Chromosome"/>
</dbReference>
<dbReference type="RefSeq" id="WP_212690767.1">
    <property type="nucleotide sequence ID" value="NZ_CP058561.1"/>
</dbReference>
<dbReference type="AlphaFoldDB" id="A0A8J8SDB4"/>
<name>A0A8J8SDB4_9FIRM</name>
<accession>A0A8J8SDB4</accession>
<evidence type="ECO:0000313" key="1">
    <source>
        <dbReference type="EMBL" id="QUH30622.1"/>
    </source>
</evidence>
<keyword evidence="2" id="KW-1185">Reference proteome</keyword>
<organism evidence="1 2">
    <name type="scientific">Vallitalea guaymasensis</name>
    <dbReference type="NCBI Taxonomy" id="1185412"/>
    <lineage>
        <taxon>Bacteria</taxon>
        <taxon>Bacillati</taxon>
        <taxon>Bacillota</taxon>
        <taxon>Clostridia</taxon>
        <taxon>Lachnospirales</taxon>
        <taxon>Vallitaleaceae</taxon>
        <taxon>Vallitalea</taxon>
    </lineage>
</organism>
<gene>
    <name evidence="1" type="ORF">HYG85_17560</name>
</gene>
<reference evidence="1 2" key="1">
    <citation type="submission" date="2020-07" db="EMBL/GenBank/DDBJ databases">
        <title>Vallitalea guaymasensis genome.</title>
        <authorList>
            <person name="Postec A."/>
        </authorList>
    </citation>
    <scope>NUCLEOTIDE SEQUENCE [LARGE SCALE GENOMIC DNA]</scope>
    <source>
        <strain evidence="1 2">Ra1766G1</strain>
    </source>
</reference>
<dbReference type="EMBL" id="CP058561">
    <property type="protein sequence ID" value="QUH30622.1"/>
    <property type="molecule type" value="Genomic_DNA"/>
</dbReference>
<evidence type="ECO:0000313" key="2">
    <source>
        <dbReference type="Proteomes" id="UP000677305"/>
    </source>
</evidence>
<protein>
    <submittedName>
        <fullName evidence="1">Uncharacterized protein</fullName>
    </submittedName>
</protein>
<dbReference type="KEGG" id="vgu:HYG85_17560"/>
<sequence>MISFSNTRQVCRYPKSSIIHLPVSEYIFNVYSPFGYTNDFINNWNSKKTYSKKRKVGR</sequence>